<evidence type="ECO:0000256" key="2">
    <source>
        <dbReference type="ARBA" id="ARBA00004316"/>
    </source>
</evidence>
<feature type="domain" description="EGF-like" evidence="13">
    <location>
        <begin position="173"/>
        <end position="215"/>
    </location>
</feature>
<keyword evidence="4 11" id="KW-0245">EGF-like domain</keyword>
<feature type="disulfide bond" evidence="11">
    <location>
        <begin position="438"/>
        <end position="447"/>
    </location>
</feature>
<feature type="disulfide bond" evidence="11">
    <location>
        <begin position="205"/>
        <end position="214"/>
    </location>
</feature>
<feature type="disulfide bond" evidence="11">
    <location>
        <begin position="284"/>
        <end position="293"/>
    </location>
</feature>
<proteinExistence type="predicted"/>
<feature type="domain" description="EGF-like" evidence="13">
    <location>
        <begin position="450"/>
        <end position="493"/>
    </location>
</feature>
<dbReference type="InterPro" id="IPR000742">
    <property type="entry name" value="EGF"/>
</dbReference>
<evidence type="ECO:0000259" key="13">
    <source>
        <dbReference type="PROSITE" id="PS50026"/>
    </source>
</evidence>
<dbReference type="PROSITE" id="PS00022">
    <property type="entry name" value="EGF_1"/>
    <property type="match status" value="8"/>
</dbReference>
<feature type="domain" description="EGF-like" evidence="13">
    <location>
        <begin position="258"/>
        <end position="294"/>
    </location>
</feature>
<keyword evidence="5 12" id="KW-0732">Signal</keyword>
<feature type="disulfide bond" evidence="11">
    <location>
        <begin position="531"/>
        <end position="540"/>
    </location>
</feature>
<dbReference type="FunFam" id="2.10.25.10:FF:000185">
    <property type="entry name" value="basement membrane-specific heparan sulfate proteoglycan core protein-like"/>
    <property type="match status" value="1"/>
</dbReference>
<feature type="disulfide bond" evidence="11">
    <location>
        <begin position="398"/>
        <end position="407"/>
    </location>
</feature>
<evidence type="ECO:0000256" key="4">
    <source>
        <dbReference type="ARBA" id="ARBA00022536"/>
    </source>
</evidence>
<comment type="subcellular location">
    <subcellularLocation>
        <location evidence="2">Cell projection</location>
    </subcellularLocation>
    <subcellularLocation>
        <location evidence="1">Cytoplasm</location>
        <location evidence="1">Cytoskeleton</location>
    </subcellularLocation>
</comment>
<comment type="caution">
    <text evidence="11">Lacks conserved residue(s) required for the propagation of feature annotation.</text>
</comment>
<dbReference type="GO" id="GO:0005856">
    <property type="term" value="C:cytoskeleton"/>
    <property type="evidence" value="ECO:0007669"/>
    <property type="project" value="UniProtKB-SubCell"/>
</dbReference>
<evidence type="ECO:0000256" key="11">
    <source>
        <dbReference type="PROSITE-ProRule" id="PRU00076"/>
    </source>
</evidence>
<evidence type="ECO:0000256" key="5">
    <source>
        <dbReference type="ARBA" id="ARBA00022729"/>
    </source>
</evidence>
<dbReference type="FunFam" id="2.10.25.10:FF:000109">
    <property type="entry name" value="Notch homolog 4, [Drosophila]"/>
    <property type="match status" value="1"/>
</dbReference>
<dbReference type="PROSITE" id="PS00010">
    <property type="entry name" value="ASX_HYDROXYL"/>
    <property type="match status" value="1"/>
</dbReference>
<feature type="disulfide bond" evidence="11">
    <location>
        <begin position="262"/>
        <end position="272"/>
    </location>
</feature>
<reference evidence="14" key="1">
    <citation type="submission" date="2025-08" db="UniProtKB">
        <authorList>
            <consortium name="Ensembl"/>
        </authorList>
    </citation>
    <scope>IDENTIFICATION</scope>
</reference>
<dbReference type="GeneTree" id="ENSGT00940000163741"/>
<protein>
    <recommendedName>
        <fullName evidence="13">EGF-like domain-containing protein</fullName>
    </recommendedName>
</protein>
<dbReference type="SUPFAM" id="SSF57196">
    <property type="entry name" value="EGF/Laminin"/>
    <property type="match status" value="6"/>
</dbReference>
<dbReference type="PROSITE" id="PS01186">
    <property type="entry name" value="EGF_2"/>
    <property type="match status" value="5"/>
</dbReference>
<dbReference type="GO" id="GO:0042995">
    <property type="term" value="C:cell projection"/>
    <property type="evidence" value="ECO:0007669"/>
    <property type="project" value="UniProtKB-SubCell"/>
</dbReference>
<evidence type="ECO:0000256" key="9">
    <source>
        <dbReference type="ARBA" id="ARBA00023212"/>
    </source>
</evidence>
<feature type="disulfide bond" evidence="11">
    <location>
        <begin position="512"/>
        <end position="529"/>
    </location>
</feature>
<dbReference type="SMART" id="SM00179">
    <property type="entry name" value="EGF_CA"/>
    <property type="match status" value="7"/>
</dbReference>
<evidence type="ECO:0000256" key="8">
    <source>
        <dbReference type="ARBA" id="ARBA00023180"/>
    </source>
</evidence>
<name>A0A663EE35_AQUCH</name>
<evidence type="ECO:0000256" key="6">
    <source>
        <dbReference type="ARBA" id="ARBA00022737"/>
    </source>
</evidence>
<dbReference type="InterPro" id="IPR000152">
    <property type="entry name" value="EGF-type_Asp/Asn_hydroxyl_site"/>
</dbReference>
<dbReference type="InParanoid" id="A0A663EE35"/>
<keyword evidence="15" id="KW-1185">Reference proteome</keyword>
<dbReference type="InterPro" id="IPR009030">
    <property type="entry name" value="Growth_fac_rcpt_cys_sf"/>
</dbReference>
<evidence type="ECO:0000256" key="7">
    <source>
        <dbReference type="ARBA" id="ARBA00023157"/>
    </source>
</evidence>
<evidence type="ECO:0000256" key="1">
    <source>
        <dbReference type="ARBA" id="ARBA00004245"/>
    </source>
</evidence>
<feature type="domain" description="EGF-like" evidence="13">
    <location>
        <begin position="499"/>
        <end position="541"/>
    </location>
</feature>
<dbReference type="PROSITE" id="PS50026">
    <property type="entry name" value="EGF_3"/>
    <property type="match status" value="10"/>
</dbReference>
<dbReference type="Proteomes" id="UP000472275">
    <property type="component" value="Chromosome 2"/>
</dbReference>
<keyword evidence="9" id="KW-0206">Cytoskeleton</keyword>
<dbReference type="Ensembl" id="ENSACCT00020011065.1">
    <property type="protein sequence ID" value="ENSACCP00020010592.1"/>
    <property type="gene ID" value="ENSACCG00020007243.1"/>
</dbReference>
<keyword evidence="7 11" id="KW-1015">Disulfide bond</keyword>
<feature type="disulfide bond" evidence="11">
    <location>
        <begin position="360"/>
        <end position="369"/>
    </location>
</feature>
<dbReference type="AlphaFoldDB" id="A0A663EE35"/>
<feature type="domain" description="EGF-like" evidence="13">
    <location>
        <begin position="296"/>
        <end position="332"/>
    </location>
</feature>
<dbReference type="PANTHER" id="PTHR24049">
    <property type="entry name" value="CRUMBS FAMILY MEMBER"/>
    <property type="match status" value="1"/>
</dbReference>
<feature type="domain" description="EGF-like" evidence="13">
    <location>
        <begin position="216"/>
        <end position="256"/>
    </location>
</feature>
<keyword evidence="10" id="KW-0966">Cell projection</keyword>
<dbReference type="SUPFAM" id="SSF57184">
    <property type="entry name" value="Growth factor receptor domain"/>
    <property type="match status" value="1"/>
</dbReference>
<feature type="domain" description="EGF-like" evidence="13">
    <location>
        <begin position="372"/>
        <end position="408"/>
    </location>
</feature>
<feature type="disulfide bond" evidence="11">
    <location>
        <begin position="322"/>
        <end position="331"/>
    </location>
</feature>
<dbReference type="InterPro" id="IPR051022">
    <property type="entry name" value="Notch_Cell-Fate_Det"/>
</dbReference>
<accession>A0A663EE35</accession>
<dbReference type="CDD" id="cd00054">
    <property type="entry name" value="EGF_CA"/>
    <property type="match status" value="4"/>
</dbReference>
<keyword evidence="6" id="KW-0677">Repeat</keyword>
<feature type="domain" description="EGF-like" evidence="13">
    <location>
        <begin position="410"/>
        <end position="448"/>
    </location>
</feature>
<reference evidence="14" key="2">
    <citation type="submission" date="2025-09" db="UniProtKB">
        <authorList>
            <consortium name="Ensembl"/>
        </authorList>
    </citation>
    <scope>IDENTIFICATION</scope>
</reference>
<evidence type="ECO:0000256" key="12">
    <source>
        <dbReference type="SAM" id="SignalP"/>
    </source>
</evidence>
<dbReference type="Gene3D" id="2.10.25.10">
    <property type="entry name" value="Laminin"/>
    <property type="match status" value="9"/>
</dbReference>
<dbReference type="FunFam" id="2.10.25.10:FF:000318">
    <property type="entry name" value="Eyes shut homolog"/>
    <property type="match status" value="1"/>
</dbReference>
<organism evidence="14 15">
    <name type="scientific">Aquila chrysaetos chrysaetos</name>
    <dbReference type="NCBI Taxonomy" id="223781"/>
    <lineage>
        <taxon>Eukaryota</taxon>
        <taxon>Metazoa</taxon>
        <taxon>Chordata</taxon>
        <taxon>Craniata</taxon>
        <taxon>Vertebrata</taxon>
        <taxon>Euteleostomi</taxon>
        <taxon>Archelosauria</taxon>
        <taxon>Archosauria</taxon>
        <taxon>Dinosauria</taxon>
        <taxon>Saurischia</taxon>
        <taxon>Theropoda</taxon>
        <taxon>Coelurosauria</taxon>
        <taxon>Aves</taxon>
        <taxon>Neognathae</taxon>
        <taxon>Neoaves</taxon>
        <taxon>Telluraves</taxon>
        <taxon>Accipitrimorphae</taxon>
        <taxon>Accipitriformes</taxon>
        <taxon>Accipitridae</taxon>
        <taxon>Accipitrinae</taxon>
        <taxon>Aquila</taxon>
    </lineage>
</organism>
<keyword evidence="8" id="KW-0325">Glycoprotein</keyword>
<feature type="signal peptide" evidence="12">
    <location>
        <begin position="1"/>
        <end position="21"/>
    </location>
</feature>
<evidence type="ECO:0000313" key="15">
    <source>
        <dbReference type="Proteomes" id="UP000472275"/>
    </source>
</evidence>
<feature type="disulfide bond" evidence="11">
    <location>
        <begin position="186"/>
        <end position="203"/>
    </location>
</feature>
<feature type="chain" id="PRO_5025451986" description="EGF-like domain-containing protein" evidence="12">
    <location>
        <begin position="22"/>
        <end position="569"/>
    </location>
</feature>
<dbReference type="GO" id="GO:0071944">
    <property type="term" value="C:cell periphery"/>
    <property type="evidence" value="ECO:0007669"/>
    <property type="project" value="UniProtKB-ARBA"/>
</dbReference>
<dbReference type="SMART" id="SM00181">
    <property type="entry name" value="EGF"/>
    <property type="match status" value="9"/>
</dbReference>
<dbReference type="GO" id="GO:0005509">
    <property type="term" value="F:calcium ion binding"/>
    <property type="evidence" value="ECO:0007669"/>
    <property type="project" value="InterPro"/>
</dbReference>
<feature type="domain" description="EGF-like" evidence="13">
    <location>
        <begin position="334"/>
        <end position="370"/>
    </location>
</feature>
<keyword evidence="3" id="KW-0963">Cytoplasm</keyword>
<evidence type="ECO:0000313" key="14">
    <source>
        <dbReference type="Ensembl" id="ENSACCP00020010592.1"/>
    </source>
</evidence>
<dbReference type="InterPro" id="IPR001881">
    <property type="entry name" value="EGF-like_Ca-bd_dom"/>
</dbReference>
<evidence type="ECO:0000256" key="3">
    <source>
        <dbReference type="ARBA" id="ARBA00022490"/>
    </source>
</evidence>
<dbReference type="Pfam" id="PF00008">
    <property type="entry name" value="EGF"/>
    <property type="match status" value="6"/>
</dbReference>
<dbReference type="FunFam" id="2.10.25.10:FF:000669">
    <property type="entry name" value="Eyes shut homolog"/>
    <property type="match status" value="1"/>
</dbReference>
<evidence type="ECO:0000256" key="10">
    <source>
        <dbReference type="ARBA" id="ARBA00023273"/>
    </source>
</evidence>
<feature type="domain" description="EGF-like" evidence="13">
    <location>
        <begin position="543"/>
        <end position="569"/>
    </location>
</feature>
<feature type="disulfide bond" evidence="11">
    <location>
        <begin position="246"/>
        <end position="255"/>
    </location>
</feature>
<sequence>MTIKSAVCTFVCFLQLCVVNGQVICEREMTAEWRVEPKPSVIKWKPRENICSDFYTECWNMNKSITGEISEEQNLSIPQICPLQLQLGDSLFISSEPSFESYGMNVVNVSKEEFINCPKASFLQEQLIFVCQIRGLHQVDPNWLGAGTHYFAELHKRGPLLCNMGLRLNVTVKQQFCQQSPNAPLCSGHGKCLSHVWEKAYNCHCFSQYSGRFCQKFDMCSTKPCHNNASCTEKSELSGDSYECTCPPKFSGKNCTEIVGQCQPHTCFNGNCSNVTPNTFLCECDKGFTGPFCEEPGDPCASQPCLNGGICQYSQSGYVCDCPAGFLGHNCEIDINECSSRPCQNRGTCINLPNDVACICLPIFTGKFCERILNPCELLPCLNNATCVAQQQNYNCRCMPGFTGKNCEEVIDYCRLLSINCLNEGLCLNIIGGFTCLCAPGWTGEFCQFAENACLIYPNSCSDGATCIDMSHLREQPSFQCLCPRNFTGKAYTNHVERKTSLCIFPSRLQLCASGGSCFYDEENQRSHCVCALGWTGQTCLENINDCEVNQCQHGATCEDGINEYSMCI</sequence>